<sequence>MSATSCNKTTQFPKSNQIPCEWIKYFILLPIISLANVKTKVTQLICELCLCTFSLTLKSMSIYSLTKGTQFTLLPNFTIPDKKISQKLCVKSFETNDVSDESGKSDFSAKLTCILEKAIGNIIGNDPKITLQDSQFTQMK</sequence>
<dbReference type="AlphaFoldDB" id="A0A1J1IN07"/>
<proteinExistence type="predicted"/>
<evidence type="ECO:0000313" key="2">
    <source>
        <dbReference type="Proteomes" id="UP000183832"/>
    </source>
</evidence>
<accession>A0A1J1IN07</accession>
<organism evidence="1 2">
    <name type="scientific">Clunio marinus</name>
    <dbReference type="NCBI Taxonomy" id="568069"/>
    <lineage>
        <taxon>Eukaryota</taxon>
        <taxon>Metazoa</taxon>
        <taxon>Ecdysozoa</taxon>
        <taxon>Arthropoda</taxon>
        <taxon>Hexapoda</taxon>
        <taxon>Insecta</taxon>
        <taxon>Pterygota</taxon>
        <taxon>Neoptera</taxon>
        <taxon>Endopterygota</taxon>
        <taxon>Diptera</taxon>
        <taxon>Nematocera</taxon>
        <taxon>Chironomoidea</taxon>
        <taxon>Chironomidae</taxon>
        <taxon>Clunio</taxon>
    </lineage>
</organism>
<reference evidence="1 2" key="1">
    <citation type="submission" date="2015-04" db="EMBL/GenBank/DDBJ databases">
        <authorList>
            <person name="Syromyatnikov M.Y."/>
            <person name="Popov V.N."/>
        </authorList>
    </citation>
    <scope>NUCLEOTIDE SEQUENCE [LARGE SCALE GENOMIC DNA]</scope>
</reference>
<keyword evidence="2" id="KW-1185">Reference proteome</keyword>
<gene>
    <name evidence="1" type="ORF">CLUMA_CG013160</name>
</gene>
<protein>
    <submittedName>
        <fullName evidence="1">CLUMA_CG013160, isoform A</fullName>
    </submittedName>
</protein>
<evidence type="ECO:0000313" key="1">
    <source>
        <dbReference type="EMBL" id="CRK99857.1"/>
    </source>
</evidence>
<dbReference type="Proteomes" id="UP000183832">
    <property type="component" value="Unassembled WGS sequence"/>
</dbReference>
<name>A0A1J1IN07_9DIPT</name>
<dbReference type="EMBL" id="CVRI01000054">
    <property type="protein sequence ID" value="CRK99857.1"/>
    <property type="molecule type" value="Genomic_DNA"/>
</dbReference>